<dbReference type="GO" id="GO:0005975">
    <property type="term" value="P:carbohydrate metabolic process"/>
    <property type="evidence" value="ECO:0007669"/>
    <property type="project" value="InterPro"/>
</dbReference>
<evidence type="ECO:0000313" key="2">
    <source>
        <dbReference type="EMBL" id="EKM30099.1"/>
    </source>
</evidence>
<keyword evidence="2" id="KW-0378">Hydrolase</keyword>
<dbReference type="PANTHER" id="PTHR12143">
    <property type="entry name" value="PEPTIDE N-GLYCANASE PNGASE -RELATED"/>
    <property type="match status" value="1"/>
</dbReference>
<accession>A0A454CUM7</accession>
<dbReference type="SUPFAM" id="SSF48208">
    <property type="entry name" value="Six-hairpin glycosidases"/>
    <property type="match status" value="1"/>
</dbReference>
<dbReference type="GO" id="GO:0006516">
    <property type="term" value="P:glycoprotein catabolic process"/>
    <property type="evidence" value="ECO:0007669"/>
    <property type="project" value="TreeGrafter"/>
</dbReference>
<dbReference type="EMBL" id="AJSR01001795">
    <property type="protein sequence ID" value="EKM30099.1"/>
    <property type="molecule type" value="Genomic_DNA"/>
</dbReference>
<name>A0A454CUM7_VIBHA</name>
<proteinExistence type="predicted"/>
<dbReference type="GO" id="GO:0000224">
    <property type="term" value="F:peptide-N4-(N-acetyl-beta-glucosaminyl)asparagine amidase activity"/>
    <property type="evidence" value="ECO:0007669"/>
    <property type="project" value="TreeGrafter"/>
</dbReference>
<dbReference type="Gene3D" id="3.30.2080.10">
    <property type="entry name" value="GH92 mannosidase domain"/>
    <property type="match status" value="1"/>
</dbReference>
<dbReference type="AlphaFoldDB" id="A0A454CUM7"/>
<organism evidence="2 3">
    <name type="scientific">Vibrio harveyi</name>
    <name type="common">Beneckea harveyi</name>
    <dbReference type="NCBI Taxonomy" id="669"/>
    <lineage>
        <taxon>Bacteria</taxon>
        <taxon>Pseudomonadati</taxon>
        <taxon>Pseudomonadota</taxon>
        <taxon>Gammaproteobacteria</taxon>
        <taxon>Vibrionales</taxon>
        <taxon>Vibrionaceae</taxon>
        <taxon>Vibrio</taxon>
    </lineage>
</organism>
<reference evidence="2 3" key="1">
    <citation type="submission" date="2012-10" db="EMBL/GenBank/DDBJ databases">
        <title>Genome sequence of Vibrio Cholerae HENC-02.</title>
        <authorList>
            <person name="Eppinger M."/>
            <person name="Hasan N.A."/>
            <person name="Sengamalay N."/>
            <person name="Hine E."/>
            <person name="Su Q."/>
            <person name="Daugherty S.C."/>
            <person name="Young S."/>
            <person name="Sadzewicz L."/>
            <person name="Tallon L."/>
            <person name="Cebula T.A."/>
            <person name="Ravel J."/>
            <person name="Colwell R.R."/>
        </authorList>
    </citation>
    <scope>NUCLEOTIDE SEQUENCE [LARGE SCALE GENOMIC DNA]</scope>
    <source>
        <strain evidence="2 3">HENC-02</strain>
    </source>
</reference>
<feature type="domain" description="Glycosyl hydrolase family 92" evidence="1">
    <location>
        <begin position="1"/>
        <end position="167"/>
    </location>
</feature>
<comment type="caution">
    <text evidence="2">The sequence shown here is derived from an EMBL/GenBank/DDBJ whole genome shotgun (WGS) entry which is preliminary data.</text>
</comment>
<dbReference type="Pfam" id="PF07971">
    <property type="entry name" value="Glyco_hydro_92"/>
    <property type="match status" value="1"/>
</dbReference>
<dbReference type="InterPro" id="IPR050883">
    <property type="entry name" value="PNGase"/>
</dbReference>
<evidence type="ECO:0000313" key="3">
    <source>
        <dbReference type="Proteomes" id="UP000008367"/>
    </source>
</evidence>
<dbReference type="GO" id="GO:0005829">
    <property type="term" value="C:cytosol"/>
    <property type="evidence" value="ECO:0007669"/>
    <property type="project" value="TreeGrafter"/>
</dbReference>
<dbReference type="InterPro" id="IPR008928">
    <property type="entry name" value="6-hairpin_glycosidase_sf"/>
</dbReference>
<dbReference type="FunFam" id="3.30.2080.10:FF:000001">
    <property type="entry name" value="Alpha-1,2-mannosidase subfamily"/>
    <property type="match status" value="1"/>
</dbReference>
<gene>
    <name evidence="2" type="ORF">VCHENC02_4150</name>
</gene>
<sequence>FLANLNALFNADSNADTSQSHDMSGYIGQFVMGNEPDHHVPYLYNWTAEPWKTQEIVDQAMNEFYHPTHEGLIGNEDVGQMSAWYVMSALGFYQVTPGEASYTIGRPLFDKAVIPVADGKFTITSENNSQESIYVKSVTINGKQLSDNFSFAHSDLKDGGELHFVMTSDKSEAMKAQ</sequence>
<dbReference type="Proteomes" id="UP000008367">
    <property type="component" value="Unassembled WGS sequence"/>
</dbReference>
<dbReference type="InterPro" id="IPR012939">
    <property type="entry name" value="Glyco_hydro_92"/>
</dbReference>
<dbReference type="PANTHER" id="PTHR12143:SF39">
    <property type="entry name" value="SECRETED PROTEIN"/>
    <property type="match status" value="1"/>
</dbReference>
<feature type="non-terminal residue" evidence="2">
    <location>
        <position position="1"/>
    </location>
</feature>
<evidence type="ECO:0000259" key="1">
    <source>
        <dbReference type="Pfam" id="PF07971"/>
    </source>
</evidence>
<protein>
    <submittedName>
        <fullName evidence="2">Glycosyl hydrolase 92 family protein</fullName>
    </submittedName>
</protein>